<protein>
    <submittedName>
        <fullName evidence="1">Uncharacterized protein</fullName>
    </submittedName>
</protein>
<gene>
    <name evidence="1" type="ORF">Q604_UNBC10511G0001</name>
</gene>
<organism evidence="1">
    <name type="scientific">human gut metagenome</name>
    <dbReference type="NCBI Taxonomy" id="408170"/>
    <lineage>
        <taxon>unclassified sequences</taxon>
        <taxon>metagenomes</taxon>
        <taxon>organismal metagenomes</taxon>
    </lineage>
</organism>
<accession>W1XXU6</accession>
<dbReference type="EMBL" id="AZMM01010511">
    <property type="protein sequence ID" value="ETJ35087.1"/>
    <property type="molecule type" value="Genomic_DNA"/>
</dbReference>
<comment type="caution">
    <text evidence="1">The sequence shown here is derived from an EMBL/GenBank/DDBJ whole genome shotgun (WGS) entry which is preliminary data.</text>
</comment>
<feature type="non-terminal residue" evidence="1">
    <location>
        <position position="21"/>
    </location>
</feature>
<proteinExistence type="predicted"/>
<reference evidence="1" key="1">
    <citation type="submission" date="2013-12" db="EMBL/GenBank/DDBJ databases">
        <title>A Varibaculum cambriense genome reconstructed from a premature infant gut community with otherwise low bacterial novelty that shifts toward anaerobic metabolism during the third week of life.</title>
        <authorList>
            <person name="Brown C.T."/>
            <person name="Sharon I."/>
            <person name="Thomas B.C."/>
            <person name="Castelle C.J."/>
            <person name="Morowitz M.J."/>
            <person name="Banfield J.F."/>
        </authorList>
    </citation>
    <scope>NUCLEOTIDE SEQUENCE</scope>
</reference>
<evidence type="ECO:0000313" key="1">
    <source>
        <dbReference type="EMBL" id="ETJ35087.1"/>
    </source>
</evidence>
<name>W1XXU6_9ZZZZ</name>
<dbReference type="AlphaFoldDB" id="W1XXU6"/>
<sequence length="21" mass="2666">MKITKITTYRLPPRWMFLKIE</sequence>